<name>A0A2T6KFW9_9RHOB</name>
<proteinExistence type="predicted"/>
<evidence type="ECO:0000313" key="2">
    <source>
        <dbReference type="Proteomes" id="UP000244523"/>
    </source>
</evidence>
<comment type="caution">
    <text evidence="1">The sequence shown here is derived from an EMBL/GenBank/DDBJ whole genome shotgun (WGS) entry which is preliminary data.</text>
</comment>
<dbReference type="EMBL" id="QBUD01000006">
    <property type="protein sequence ID" value="PUB14219.1"/>
    <property type="molecule type" value="Genomic_DNA"/>
</dbReference>
<accession>A0A2T6KFW9</accession>
<sequence>MLELDAYKLEKQGDPQDASLGADDNASFSPIDWFGANQFTEEEAKTLSEIIEAFNSRHGAEFSEEDYIRFEAVNQDILDDDTWAEMLLNNDPRDVQPRFEAEFIRRTIQAFHRDGAMQNAFMQDQEARDMLMQLMFRRAVRGAERAA</sequence>
<dbReference type="AlphaFoldDB" id="A0A2T6KFW9"/>
<protein>
    <submittedName>
        <fullName evidence="1">Uncharacterized protein</fullName>
    </submittedName>
</protein>
<organism evidence="1 2">
    <name type="scientific">Yoonia sediminilitoris</name>
    <dbReference type="NCBI Taxonomy" id="1286148"/>
    <lineage>
        <taxon>Bacteria</taxon>
        <taxon>Pseudomonadati</taxon>
        <taxon>Pseudomonadota</taxon>
        <taxon>Alphaproteobacteria</taxon>
        <taxon>Rhodobacterales</taxon>
        <taxon>Paracoccaceae</taxon>
        <taxon>Yoonia</taxon>
    </lineage>
</organism>
<reference evidence="1 2" key="1">
    <citation type="submission" date="2018-04" db="EMBL/GenBank/DDBJ databases">
        <title>Genomic Encyclopedia of Archaeal and Bacterial Type Strains, Phase II (KMG-II): from individual species to whole genera.</title>
        <authorList>
            <person name="Goeker M."/>
        </authorList>
    </citation>
    <scope>NUCLEOTIDE SEQUENCE [LARGE SCALE GENOMIC DNA]</scope>
    <source>
        <strain evidence="1 2">DSM 29955</strain>
    </source>
</reference>
<evidence type="ECO:0000313" key="1">
    <source>
        <dbReference type="EMBL" id="PUB14219.1"/>
    </source>
</evidence>
<dbReference type="OrthoDB" id="9758243at2"/>
<dbReference type="RefSeq" id="WP_133175977.1">
    <property type="nucleotide sequence ID" value="NZ_QBUD01000006.1"/>
</dbReference>
<keyword evidence="2" id="KW-1185">Reference proteome</keyword>
<dbReference type="Proteomes" id="UP000244523">
    <property type="component" value="Unassembled WGS sequence"/>
</dbReference>
<gene>
    <name evidence="1" type="ORF">C8N45_10693</name>
</gene>